<keyword evidence="3" id="KW-1133">Transmembrane helix</keyword>
<name>A0A2G5VR56_9PELO</name>
<dbReference type="GO" id="GO:0030150">
    <property type="term" value="P:protein import into mitochondrial matrix"/>
    <property type="evidence" value="ECO:0007669"/>
    <property type="project" value="TreeGrafter"/>
</dbReference>
<gene>
    <name evidence="6" type="primary">Cni-timm-23</name>
    <name evidence="6" type="synonym">Cnig_chr_I.g3506</name>
    <name evidence="6" type="ORF">B9Z55_003506</name>
</gene>
<dbReference type="EMBL" id="PDUG01000001">
    <property type="protein sequence ID" value="PIC54117.1"/>
    <property type="molecule type" value="Genomic_DNA"/>
</dbReference>
<organism evidence="6 7">
    <name type="scientific">Caenorhabditis nigoni</name>
    <dbReference type="NCBI Taxonomy" id="1611254"/>
    <lineage>
        <taxon>Eukaryota</taxon>
        <taxon>Metazoa</taxon>
        <taxon>Ecdysozoa</taxon>
        <taxon>Nematoda</taxon>
        <taxon>Chromadorea</taxon>
        <taxon>Rhabditida</taxon>
        <taxon>Rhabditina</taxon>
        <taxon>Rhabditomorpha</taxon>
        <taxon>Rhabditoidea</taxon>
        <taxon>Rhabditidae</taxon>
        <taxon>Peloderinae</taxon>
        <taxon>Caenorhabditis</taxon>
    </lineage>
</organism>
<dbReference type="STRING" id="1611254.A0A2G5VR56"/>
<evidence type="ECO:0000313" key="6">
    <source>
        <dbReference type="EMBL" id="PIC54117.1"/>
    </source>
</evidence>
<keyword evidence="2" id="KW-0812">Transmembrane</keyword>
<dbReference type="AlphaFoldDB" id="A0A2G5VR56"/>
<dbReference type="InterPro" id="IPR045238">
    <property type="entry name" value="Tim23-like"/>
</dbReference>
<dbReference type="GO" id="GO:0008320">
    <property type="term" value="F:protein transmembrane transporter activity"/>
    <property type="evidence" value="ECO:0007669"/>
    <property type="project" value="TreeGrafter"/>
</dbReference>
<feature type="compositionally biased region" description="Low complexity" evidence="5">
    <location>
        <begin position="9"/>
        <end position="21"/>
    </location>
</feature>
<accession>A0A2G5VR56</accession>
<evidence type="ECO:0000256" key="3">
    <source>
        <dbReference type="ARBA" id="ARBA00022989"/>
    </source>
</evidence>
<proteinExistence type="predicted"/>
<dbReference type="GO" id="GO:0005744">
    <property type="term" value="C:TIM23 mitochondrial import inner membrane translocase complex"/>
    <property type="evidence" value="ECO:0007669"/>
    <property type="project" value="TreeGrafter"/>
</dbReference>
<evidence type="ECO:0000313" key="7">
    <source>
        <dbReference type="Proteomes" id="UP000230233"/>
    </source>
</evidence>
<comment type="subcellular location">
    <subcellularLocation>
        <location evidence="1">Membrane</location>
        <topology evidence="1">Multi-pass membrane protein</topology>
    </subcellularLocation>
</comment>
<dbReference type="PANTHER" id="PTHR15371:SF0">
    <property type="entry name" value="SD19278P"/>
    <property type="match status" value="1"/>
</dbReference>
<evidence type="ECO:0000256" key="5">
    <source>
        <dbReference type="SAM" id="MobiDB-lite"/>
    </source>
</evidence>
<keyword evidence="7" id="KW-1185">Reference proteome</keyword>
<keyword evidence="4" id="KW-0472">Membrane</keyword>
<dbReference type="Pfam" id="PF02466">
    <property type="entry name" value="Tim17"/>
    <property type="match status" value="1"/>
</dbReference>
<comment type="caution">
    <text evidence="6">The sequence shown here is derived from an EMBL/GenBank/DDBJ whole genome shotgun (WGS) entry which is preliminary data.</text>
</comment>
<dbReference type="PANTHER" id="PTHR15371">
    <property type="entry name" value="TIM23"/>
    <property type="match status" value="1"/>
</dbReference>
<dbReference type="OrthoDB" id="159299at2759"/>
<evidence type="ECO:0000256" key="1">
    <source>
        <dbReference type="ARBA" id="ARBA00004141"/>
    </source>
</evidence>
<reference evidence="7" key="1">
    <citation type="submission" date="2017-10" db="EMBL/GenBank/DDBJ databases">
        <title>Rapid genome shrinkage in a self-fertile nematode reveals novel sperm competition proteins.</title>
        <authorList>
            <person name="Yin D."/>
            <person name="Schwarz E.M."/>
            <person name="Thomas C.G."/>
            <person name="Felde R.L."/>
            <person name="Korf I.F."/>
            <person name="Cutter A.D."/>
            <person name="Schartner C.M."/>
            <person name="Ralston E.J."/>
            <person name="Meyer B.J."/>
            <person name="Haag E.S."/>
        </authorList>
    </citation>
    <scope>NUCLEOTIDE SEQUENCE [LARGE SCALE GENOMIC DNA]</scope>
    <source>
        <strain evidence="7">JU1422</strain>
    </source>
</reference>
<dbReference type="Proteomes" id="UP000230233">
    <property type="component" value="Chromosome I"/>
</dbReference>
<evidence type="ECO:0008006" key="8">
    <source>
        <dbReference type="Google" id="ProtNLM"/>
    </source>
</evidence>
<protein>
    <recommendedName>
        <fullName evidence="8">Mitochondrial import inner membrane translocase subunit TIM23</fullName>
    </recommendedName>
</protein>
<evidence type="ECO:0000256" key="4">
    <source>
        <dbReference type="ARBA" id="ARBA00023136"/>
    </source>
</evidence>
<evidence type="ECO:0000256" key="2">
    <source>
        <dbReference type="ARBA" id="ARBA00022692"/>
    </source>
</evidence>
<feature type="region of interest" description="Disordered" evidence="5">
    <location>
        <begin position="1"/>
        <end position="21"/>
    </location>
</feature>
<sequence length="243" mass="25116">MGWFGFGGSSDTPSSSVEVSSQPVDLSAGMNFSVPGFDAPAAAPSSPVPDHSPFPAAPVLALDQLKSAGVGVSRQMTPYVQMDPSMFASQQPQYIMPEGGVAGKGKFEFALGHIGWAVGGAFGVGCARGALGELMNPETRKMAGKPWMTRMVNATMKHGSGFAQPAGAIVFMYSALEIGLRSVRAEDELNGFGAGALTGAIYRSPHGLKASGIGALVGLGIATAWTLSSTDSRQRLSEMFSNH</sequence>